<dbReference type="Gene3D" id="3.30.379.10">
    <property type="entry name" value="Chitobiase/beta-hexosaminidase domain 2-like"/>
    <property type="match status" value="1"/>
</dbReference>
<keyword evidence="1" id="KW-0378">Hydrolase</keyword>
<reference evidence="3" key="1">
    <citation type="submission" date="2025-08" db="UniProtKB">
        <authorList>
            <consortium name="Ensembl"/>
        </authorList>
    </citation>
    <scope>IDENTIFICATION</scope>
</reference>
<dbReference type="Ensembl" id="ENSSOCT00000022357.1">
    <property type="protein sequence ID" value="ENSSOCP00000021812.1"/>
    <property type="gene ID" value="ENSSOCG00000016271.1"/>
</dbReference>
<reference evidence="3" key="2">
    <citation type="submission" date="2025-09" db="UniProtKB">
        <authorList>
            <consortium name="Ensembl"/>
        </authorList>
    </citation>
    <scope>IDENTIFICATION</scope>
</reference>
<dbReference type="InterPro" id="IPR029018">
    <property type="entry name" value="Hex-like_dom2"/>
</dbReference>
<evidence type="ECO:0000313" key="3">
    <source>
        <dbReference type="Ensembl" id="ENSSOCP00000021812.1"/>
    </source>
</evidence>
<organism evidence="3 4">
    <name type="scientific">Strix occidentalis caurina</name>
    <name type="common">northern spotted owl</name>
    <dbReference type="NCBI Taxonomy" id="311401"/>
    <lineage>
        <taxon>Eukaryota</taxon>
        <taxon>Metazoa</taxon>
        <taxon>Chordata</taxon>
        <taxon>Craniata</taxon>
        <taxon>Vertebrata</taxon>
        <taxon>Euteleostomi</taxon>
        <taxon>Archelosauria</taxon>
        <taxon>Archosauria</taxon>
        <taxon>Dinosauria</taxon>
        <taxon>Saurischia</taxon>
        <taxon>Theropoda</taxon>
        <taxon>Coelurosauria</taxon>
        <taxon>Aves</taxon>
        <taxon>Neognathae</taxon>
        <taxon>Neoaves</taxon>
        <taxon>Telluraves</taxon>
        <taxon>Strigiformes</taxon>
        <taxon>Strigidae</taxon>
        <taxon>Strix</taxon>
    </lineage>
</organism>
<dbReference type="InterPro" id="IPR029019">
    <property type="entry name" value="HEX_eukaryotic_N"/>
</dbReference>
<feature type="domain" description="Beta-hexosaminidase eukaryotic type N-terminal" evidence="2">
    <location>
        <begin position="25"/>
        <end position="107"/>
    </location>
</feature>
<accession>A0A8D0G0U3</accession>
<dbReference type="GO" id="GO:0016787">
    <property type="term" value="F:hydrolase activity"/>
    <property type="evidence" value="ECO:0007669"/>
    <property type="project" value="UniProtKB-KW"/>
</dbReference>
<dbReference type="AlphaFoldDB" id="A0A8D0G0U3"/>
<dbReference type="Pfam" id="PF14845">
    <property type="entry name" value="Glycohydro_20b2"/>
    <property type="match status" value="1"/>
</dbReference>
<evidence type="ECO:0000256" key="1">
    <source>
        <dbReference type="ARBA" id="ARBA00022801"/>
    </source>
</evidence>
<sequence>MQVSASSLLWPVPEPASAAVPEDSLWPLPQWIRTSRRQLQLAPGRFQLVHGAGSSAGPACGLLQDAFRRYYEYMFGQSGRRKWGRRPLGARAEPELSQLQVVIESRDPGCHSYPHLASSEACEYRAQPVIPFLSPSSTYTASLALVFQSSVKVSRFFFLRN</sequence>
<dbReference type="Proteomes" id="UP000694551">
    <property type="component" value="Unplaced"/>
</dbReference>
<name>A0A8D0G0U3_STROC</name>
<keyword evidence="4" id="KW-1185">Reference proteome</keyword>
<evidence type="ECO:0000259" key="2">
    <source>
        <dbReference type="Pfam" id="PF14845"/>
    </source>
</evidence>
<protein>
    <recommendedName>
        <fullName evidence="2">Beta-hexosaminidase eukaryotic type N-terminal domain-containing protein</fullName>
    </recommendedName>
</protein>
<evidence type="ECO:0000313" key="4">
    <source>
        <dbReference type="Proteomes" id="UP000694551"/>
    </source>
</evidence>
<proteinExistence type="predicted"/>
<dbReference type="SUPFAM" id="SSF55545">
    <property type="entry name" value="beta-N-acetylhexosaminidase-like domain"/>
    <property type="match status" value="1"/>
</dbReference>